<evidence type="ECO:0000256" key="2">
    <source>
        <dbReference type="ARBA" id="ARBA00022729"/>
    </source>
</evidence>
<sequence length="513" mass="57792">MKNRLFISIIIAGSVAMTSCQKFLDQQPKSSYTQEEVFSNLDNVEPTIAGLYTSWRNIHKDRGGFMFQVGGDEAQQSIIQVGDPDQGALDKYTTQPSNNALTQQWDSRWPTVSTAAQAIYGLQTSTTPDTARRNSLLASACFIRAAVYFELAAYWGALPIIDQAHQTELGMGRQPIDKVYEYIINDLVFASTHLPETVTDKSKVTKYVALALLGKVYMFAPVESNHRDFQKAADAFNAVITSGKYNLVTNYADLWDPSKPNSNESLYEFQFINTYPDNNQIQWQMGSRVMADIDGYCYFGGYDLMMPTKYAYSDVADGGVWESGDLRKNESIRYDFTYKGVPHTSIPAGFYGGDELDPHVKKFEDPRTDGKLSFWYSGKNVIYIRYSDVLLSYAECLNELGQTSNAVAAVKQVRARAFGGTVPPALDWSAGMSQTDFRTKILDERMRELCFEGWRRQDVVRTGNFVTYIKARNKWAAQSGQIQDYHKLYPIPLTEILQNPEIPSSAQNPGYTQ</sequence>
<dbReference type="InterPro" id="IPR012944">
    <property type="entry name" value="SusD_RagB_dom"/>
</dbReference>
<dbReference type="EMBL" id="JAHSPG010000016">
    <property type="protein sequence ID" value="MBV4360089.1"/>
    <property type="molecule type" value="Genomic_DNA"/>
</dbReference>
<dbReference type="PROSITE" id="PS51257">
    <property type="entry name" value="PROKAR_LIPOPROTEIN"/>
    <property type="match status" value="1"/>
</dbReference>
<evidence type="ECO:0000256" key="3">
    <source>
        <dbReference type="ARBA" id="ARBA00023136"/>
    </source>
</evidence>
<evidence type="ECO:0000259" key="6">
    <source>
        <dbReference type="Pfam" id="PF14322"/>
    </source>
</evidence>
<name>A0A9E2SF81_9BACT</name>
<dbReference type="InterPro" id="IPR033985">
    <property type="entry name" value="SusD-like_N"/>
</dbReference>
<dbReference type="AlphaFoldDB" id="A0A9E2SF81"/>
<evidence type="ECO:0000313" key="7">
    <source>
        <dbReference type="EMBL" id="MBV4360089.1"/>
    </source>
</evidence>
<accession>A0A9E2SF81</accession>
<comment type="subcellular location">
    <subcellularLocation>
        <location evidence="1">Cell outer membrane</location>
    </subcellularLocation>
</comment>
<dbReference type="GO" id="GO:0009279">
    <property type="term" value="C:cell outer membrane"/>
    <property type="evidence" value="ECO:0007669"/>
    <property type="project" value="UniProtKB-SubCell"/>
</dbReference>
<dbReference type="RefSeq" id="WP_217794341.1">
    <property type="nucleotide sequence ID" value="NZ_JAHSPG010000016.1"/>
</dbReference>
<keyword evidence="2" id="KW-0732">Signal</keyword>
<gene>
    <name evidence="7" type="ORF">KTO63_23190</name>
</gene>
<keyword evidence="4" id="KW-0998">Cell outer membrane</keyword>
<evidence type="ECO:0000256" key="4">
    <source>
        <dbReference type="ARBA" id="ARBA00023237"/>
    </source>
</evidence>
<dbReference type="Pfam" id="PF14322">
    <property type="entry name" value="SusD-like_3"/>
    <property type="match status" value="1"/>
</dbReference>
<dbReference type="Proteomes" id="UP000812270">
    <property type="component" value="Unassembled WGS sequence"/>
</dbReference>
<protein>
    <submittedName>
        <fullName evidence="7">RagB/SusD family nutrient uptake outer membrane protein</fullName>
    </submittedName>
</protein>
<comment type="caution">
    <text evidence="7">The sequence shown here is derived from an EMBL/GenBank/DDBJ whole genome shotgun (WGS) entry which is preliminary data.</text>
</comment>
<keyword evidence="8" id="KW-1185">Reference proteome</keyword>
<keyword evidence="3" id="KW-0472">Membrane</keyword>
<dbReference type="Pfam" id="PF07980">
    <property type="entry name" value="SusD_RagB"/>
    <property type="match status" value="1"/>
</dbReference>
<evidence type="ECO:0000313" key="8">
    <source>
        <dbReference type="Proteomes" id="UP000812270"/>
    </source>
</evidence>
<proteinExistence type="predicted"/>
<evidence type="ECO:0000259" key="5">
    <source>
        <dbReference type="Pfam" id="PF07980"/>
    </source>
</evidence>
<reference evidence="7" key="1">
    <citation type="submission" date="2021-06" db="EMBL/GenBank/DDBJ databases">
        <authorList>
            <person name="Huq M.A."/>
        </authorList>
    </citation>
    <scope>NUCLEOTIDE SEQUENCE</scope>
    <source>
        <strain evidence="7">MAH-26</strain>
    </source>
</reference>
<dbReference type="CDD" id="cd08977">
    <property type="entry name" value="SusD"/>
    <property type="match status" value="1"/>
</dbReference>
<organism evidence="7 8">
    <name type="scientific">Pinibacter aurantiacus</name>
    <dbReference type="NCBI Taxonomy" id="2851599"/>
    <lineage>
        <taxon>Bacteria</taxon>
        <taxon>Pseudomonadati</taxon>
        <taxon>Bacteroidota</taxon>
        <taxon>Chitinophagia</taxon>
        <taxon>Chitinophagales</taxon>
        <taxon>Chitinophagaceae</taxon>
        <taxon>Pinibacter</taxon>
    </lineage>
</organism>
<evidence type="ECO:0000256" key="1">
    <source>
        <dbReference type="ARBA" id="ARBA00004442"/>
    </source>
</evidence>
<feature type="domain" description="RagB/SusD" evidence="5">
    <location>
        <begin position="354"/>
        <end position="511"/>
    </location>
</feature>
<feature type="domain" description="SusD-like N-terminal" evidence="6">
    <location>
        <begin position="22"/>
        <end position="218"/>
    </location>
</feature>